<proteinExistence type="predicted"/>
<dbReference type="Proteomes" id="UP000030017">
    <property type="component" value="Unassembled WGS sequence"/>
</dbReference>
<dbReference type="STRING" id="1122185.N792_05440"/>
<accession>A0A0A0EQL1</accession>
<comment type="caution">
    <text evidence="3">The sequence shown here is derived from an EMBL/GenBank/DDBJ whole genome shotgun (WGS) entry which is preliminary data.</text>
</comment>
<gene>
    <name evidence="3" type="ORF">N792_05440</name>
</gene>
<feature type="domain" description="Glycine zipper" evidence="2">
    <location>
        <begin position="26"/>
        <end position="67"/>
    </location>
</feature>
<dbReference type="PANTHER" id="PTHR21525">
    <property type="entry name" value="MOTILE SPERM PROTEIN"/>
    <property type="match status" value="1"/>
</dbReference>
<reference evidence="3 4" key="1">
    <citation type="submission" date="2013-08" db="EMBL/GenBank/DDBJ databases">
        <title>Genome sequencing of Lysobacter.</title>
        <authorList>
            <person name="Zhang S."/>
            <person name="Wang G."/>
        </authorList>
    </citation>
    <scope>NUCLEOTIDE SEQUENCE [LARGE SCALE GENOMIC DNA]</scope>
    <source>
        <strain evidence="3 4">Ko07</strain>
    </source>
</reference>
<evidence type="ECO:0000256" key="1">
    <source>
        <dbReference type="SAM" id="MobiDB-lite"/>
    </source>
</evidence>
<feature type="compositionally biased region" description="Low complexity" evidence="1">
    <location>
        <begin position="14"/>
        <end position="23"/>
    </location>
</feature>
<dbReference type="RefSeq" id="WP_036192744.1">
    <property type="nucleotide sequence ID" value="NZ_AVPS01000003.1"/>
</dbReference>
<dbReference type="OrthoDB" id="5966759at2"/>
<sequence>MTNEKHDPNRDPITGAPGAHPVGTGVGAAAGGLTGAAVGSAAGPVGTAVGAVVGAVAGGLGGKAVGEAVNPTAEDAYWRDNYKNEPYYNTQYSYDDYSPAYRTGYEARSRYADRKFDEVENDLRSDYERARGKSQLAWDDAKDATRAAWHRVERAIPGDADRDGR</sequence>
<dbReference type="EMBL" id="AVPS01000003">
    <property type="protein sequence ID" value="KGM52510.1"/>
    <property type="molecule type" value="Genomic_DNA"/>
</dbReference>
<feature type="region of interest" description="Disordered" evidence="1">
    <location>
        <begin position="1"/>
        <end position="27"/>
    </location>
</feature>
<protein>
    <recommendedName>
        <fullName evidence="2">Glycine zipper domain-containing protein</fullName>
    </recommendedName>
</protein>
<keyword evidence="4" id="KW-1185">Reference proteome</keyword>
<dbReference type="AlphaFoldDB" id="A0A0A0EQL1"/>
<dbReference type="eggNOG" id="COG3861">
    <property type="taxonomic scope" value="Bacteria"/>
</dbReference>
<dbReference type="PANTHER" id="PTHR21525:SF9">
    <property type="entry name" value="CHANNEL_COLICIN DOMAIN-CONTAINING PROTEIN"/>
    <property type="match status" value="1"/>
</dbReference>
<evidence type="ECO:0000313" key="4">
    <source>
        <dbReference type="Proteomes" id="UP000030017"/>
    </source>
</evidence>
<organism evidence="3 4">
    <name type="scientific">Lysobacter concretionis Ko07 = DSM 16239</name>
    <dbReference type="NCBI Taxonomy" id="1122185"/>
    <lineage>
        <taxon>Bacteria</taxon>
        <taxon>Pseudomonadati</taxon>
        <taxon>Pseudomonadota</taxon>
        <taxon>Gammaproteobacteria</taxon>
        <taxon>Lysobacterales</taxon>
        <taxon>Lysobacteraceae</taxon>
        <taxon>Novilysobacter</taxon>
    </lineage>
</organism>
<dbReference type="InterPro" id="IPR039567">
    <property type="entry name" value="Gly-zipper"/>
</dbReference>
<evidence type="ECO:0000259" key="2">
    <source>
        <dbReference type="Pfam" id="PF13488"/>
    </source>
</evidence>
<evidence type="ECO:0000313" key="3">
    <source>
        <dbReference type="EMBL" id="KGM52510.1"/>
    </source>
</evidence>
<name>A0A0A0EQL1_9GAMM</name>
<dbReference type="Pfam" id="PF13488">
    <property type="entry name" value="Gly-zipper_Omp"/>
    <property type="match status" value="1"/>
</dbReference>
<feature type="compositionally biased region" description="Basic and acidic residues" evidence="1">
    <location>
        <begin position="1"/>
        <end position="10"/>
    </location>
</feature>